<keyword evidence="4" id="KW-0677">Repeat</keyword>
<gene>
    <name evidence="10" type="primary">Ppme1</name>
    <name evidence="10" type="ORF">AWC38_SpisGene16552</name>
</gene>
<accession>A0A2B4RKV5</accession>
<comment type="similarity">
    <text evidence="1">Belongs to the AB hydrolase superfamily.</text>
</comment>
<dbReference type="EC" id="3.1.1.89" evidence="2"/>
<dbReference type="PANTHER" id="PTHR14189:SF0">
    <property type="entry name" value="PROTEIN PHOSPHATASE METHYLESTERASE 1"/>
    <property type="match status" value="1"/>
</dbReference>
<dbReference type="InterPro" id="IPR011042">
    <property type="entry name" value="6-blade_b-propeller_TolB-like"/>
</dbReference>
<evidence type="ECO:0000256" key="4">
    <source>
        <dbReference type="ARBA" id="ARBA00022737"/>
    </source>
</evidence>
<dbReference type="OrthoDB" id="194865at2759"/>
<feature type="repeat" description="NHL" evidence="7">
    <location>
        <begin position="417"/>
        <end position="461"/>
    </location>
</feature>
<dbReference type="Gene3D" id="2.120.10.30">
    <property type="entry name" value="TolB, C-terminal domain"/>
    <property type="match status" value="1"/>
</dbReference>
<dbReference type="InterPro" id="IPR001258">
    <property type="entry name" value="NHL_repeat"/>
</dbReference>
<evidence type="ECO:0000259" key="9">
    <source>
        <dbReference type="Pfam" id="PF12697"/>
    </source>
</evidence>
<dbReference type="Pfam" id="PF12697">
    <property type="entry name" value="Abhydrolase_6"/>
    <property type="match status" value="1"/>
</dbReference>
<keyword evidence="3" id="KW-0719">Serine esterase</keyword>
<evidence type="ECO:0000256" key="8">
    <source>
        <dbReference type="SAM" id="MobiDB-lite"/>
    </source>
</evidence>
<reference evidence="11" key="1">
    <citation type="journal article" date="2017" name="bioRxiv">
        <title>Comparative analysis of the genomes of Stylophora pistillata and Acropora digitifera provides evidence for extensive differences between species of corals.</title>
        <authorList>
            <person name="Voolstra C.R."/>
            <person name="Li Y."/>
            <person name="Liew Y.J."/>
            <person name="Baumgarten S."/>
            <person name="Zoccola D."/>
            <person name="Flot J.-F."/>
            <person name="Tambutte S."/>
            <person name="Allemand D."/>
            <person name="Aranda M."/>
        </authorList>
    </citation>
    <scope>NUCLEOTIDE SEQUENCE [LARGE SCALE GENOMIC DNA]</scope>
</reference>
<evidence type="ECO:0000256" key="6">
    <source>
        <dbReference type="ARBA" id="ARBA00049203"/>
    </source>
</evidence>
<evidence type="ECO:0000256" key="3">
    <source>
        <dbReference type="ARBA" id="ARBA00022487"/>
    </source>
</evidence>
<proteinExistence type="inferred from homology"/>
<dbReference type="PROSITE" id="PS51125">
    <property type="entry name" value="NHL"/>
    <property type="match status" value="1"/>
</dbReference>
<dbReference type="InterPro" id="IPR029058">
    <property type="entry name" value="AB_hydrolase_fold"/>
</dbReference>
<protein>
    <recommendedName>
        <fullName evidence="2">protein phosphatase methylesterase-1</fullName>
        <ecNumber evidence="2">3.1.1.89</ecNumber>
    </recommendedName>
</protein>
<organism evidence="10 11">
    <name type="scientific">Stylophora pistillata</name>
    <name type="common">Smooth cauliflower coral</name>
    <dbReference type="NCBI Taxonomy" id="50429"/>
    <lineage>
        <taxon>Eukaryota</taxon>
        <taxon>Metazoa</taxon>
        <taxon>Cnidaria</taxon>
        <taxon>Anthozoa</taxon>
        <taxon>Hexacorallia</taxon>
        <taxon>Scleractinia</taxon>
        <taxon>Astrocoeniina</taxon>
        <taxon>Pocilloporidae</taxon>
        <taxon>Stylophora</taxon>
    </lineage>
</organism>
<name>A0A2B4RKV5_STYPI</name>
<comment type="catalytic activity">
    <reaction evidence="6">
        <text>[phosphatase 2A protein]-C-terminal L-leucine methyl ester + H2O = [phosphatase 2A protein]-C-terminal L-leucine + methanol + H(+)</text>
        <dbReference type="Rhea" id="RHEA:48548"/>
        <dbReference type="Rhea" id="RHEA-COMP:12134"/>
        <dbReference type="Rhea" id="RHEA-COMP:12135"/>
        <dbReference type="ChEBI" id="CHEBI:15377"/>
        <dbReference type="ChEBI" id="CHEBI:15378"/>
        <dbReference type="ChEBI" id="CHEBI:17790"/>
        <dbReference type="ChEBI" id="CHEBI:90516"/>
        <dbReference type="ChEBI" id="CHEBI:90517"/>
        <dbReference type="EC" id="3.1.1.89"/>
    </reaction>
</comment>
<feature type="domain" description="AB hydrolase-1" evidence="9">
    <location>
        <begin position="74"/>
        <end position="211"/>
    </location>
</feature>
<evidence type="ECO:0000256" key="1">
    <source>
        <dbReference type="ARBA" id="ARBA00008645"/>
    </source>
</evidence>
<evidence type="ECO:0000256" key="2">
    <source>
        <dbReference type="ARBA" id="ARBA00013111"/>
    </source>
</evidence>
<evidence type="ECO:0000256" key="7">
    <source>
        <dbReference type="PROSITE-ProRule" id="PRU00504"/>
    </source>
</evidence>
<sequence>MSELRKDALKNKYGGLPPAPKRPGKSYGTAGGVRRKRDYTPLSWEDYFESSRDVCVNDNNRFRVYQAGTSGPVLLLLHGGGHSALSWAVFTKSITRICHCQVLALDLRGHGNTSTEDDSDLSADTLSKDVGNVVQSLYGDSPPSILLVGHSMGGAIAVHVGVQKLLGASLAGLAVIDVVEGTAMEALSAMQSFLRSRPSSFRSLEEGIEWSIRSGQVHNVESARISMVGQLVRCSSEGEDKGNKEGSTSPPPSHACDTISEESEETVNTKASTAVHTENSQVEMGQEVVETSVTATDNSPSQDYTHPDDQTTPSHHPIRRHSVHAFREGWFKDMSNLFLSCPVPKLLILAGVDRLDKDLTIGQMQDLCQRVSHGSDFFSLPNQYGHDKVSSSTWVNGKPLTGSPWRNQVIGHQYKVIHSFGSRGIEPGQFQNPIIIAVSERTGKIAIADHGNRRVQLFDREYKYLRTIGDKGRAAERIKYPKSVGFTASDEVIVIHGELLQTSKMFLFTEYGDFIKVISQDLIDPFTISVKGDGHMIVCDLGDKSVKVLSLDGARLVHSFKGTNAIESPGCAVYHADKFFVSISNDCVRVFNNEGLYLFDILKKRIWPRTIS</sequence>
<dbReference type="Gene3D" id="3.40.50.1820">
    <property type="entry name" value="alpha/beta hydrolase"/>
    <property type="match status" value="1"/>
</dbReference>
<feature type="compositionally biased region" description="Polar residues" evidence="8">
    <location>
        <begin position="266"/>
        <end position="314"/>
    </location>
</feature>
<dbReference type="InterPro" id="IPR000073">
    <property type="entry name" value="AB_hydrolase_1"/>
</dbReference>
<evidence type="ECO:0000256" key="5">
    <source>
        <dbReference type="ARBA" id="ARBA00022801"/>
    </source>
</evidence>
<dbReference type="InterPro" id="IPR016812">
    <property type="entry name" value="PPase_methylesterase_euk"/>
</dbReference>
<feature type="region of interest" description="Disordered" evidence="8">
    <location>
        <begin position="236"/>
        <end position="317"/>
    </location>
</feature>
<dbReference type="GO" id="GO:0051723">
    <property type="term" value="F:protein methylesterase activity"/>
    <property type="evidence" value="ECO:0007669"/>
    <property type="project" value="UniProtKB-EC"/>
</dbReference>
<dbReference type="SUPFAM" id="SSF101898">
    <property type="entry name" value="NHL repeat"/>
    <property type="match status" value="1"/>
</dbReference>
<evidence type="ECO:0000313" key="10">
    <source>
        <dbReference type="EMBL" id="PFX19044.1"/>
    </source>
</evidence>
<evidence type="ECO:0000313" key="11">
    <source>
        <dbReference type="Proteomes" id="UP000225706"/>
    </source>
</evidence>
<dbReference type="SUPFAM" id="SSF53474">
    <property type="entry name" value="alpha/beta-Hydrolases"/>
    <property type="match status" value="1"/>
</dbReference>
<dbReference type="Proteomes" id="UP000225706">
    <property type="component" value="Unassembled WGS sequence"/>
</dbReference>
<dbReference type="PANTHER" id="PTHR14189">
    <property type="entry name" value="PROTEIN PHOSPHATASE METHYLESTERASE-1 RELATED"/>
    <property type="match status" value="1"/>
</dbReference>
<comment type="caution">
    <text evidence="10">The sequence shown here is derived from an EMBL/GenBank/DDBJ whole genome shotgun (WGS) entry which is preliminary data.</text>
</comment>
<keyword evidence="5" id="KW-0378">Hydrolase</keyword>
<dbReference type="STRING" id="50429.A0A2B4RKV5"/>
<feature type="region of interest" description="Disordered" evidence="8">
    <location>
        <begin position="11"/>
        <end position="33"/>
    </location>
</feature>
<dbReference type="AlphaFoldDB" id="A0A2B4RKV5"/>
<keyword evidence="11" id="KW-1185">Reference proteome</keyword>
<dbReference type="EMBL" id="LSMT01000379">
    <property type="protein sequence ID" value="PFX19044.1"/>
    <property type="molecule type" value="Genomic_DNA"/>
</dbReference>